<keyword evidence="2" id="KW-0732">Signal</keyword>
<dbReference type="AlphaFoldDB" id="A0A5P3MRJ3"/>
<name>A0A5P3MRJ3_NEIAN</name>
<evidence type="ECO:0000313" key="3">
    <source>
        <dbReference type="EMBL" id="QEY24204.1"/>
    </source>
</evidence>
<evidence type="ECO:0000256" key="2">
    <source>
        <dbReference type="SAM" id="SignalP"/>
    </source>
</evidence>
<reference evidence="3 4" key="1">
    <citation type="submission" date="2018-08" db="EMBL/GenBank/DDBJ databases">
        <title>Neisseria animalis ATCC 49930 complete genome.</title>
        <authorList>
            <person name="Veseli I.A."/>
            <person name="Mascarenhas dos Santos A.C."/>
            <person name="Buttler R."/>
            <person name="Pombert J.-F."/>
        </authorList>
    </citation>
    <scope>NUCLEOTIDE SEQUENCE [LARGE SCALE GENOMIC DNA]</scope>
    <source>
        <strain evidence="3 4">ATCC 49930</strain>
    </source>
</reference>
<proteinExistence type="predicted"/>
<evidence type="ECO:0000256" key="1">
    <source>
        <dbReference type="SAM" id="Coils"/>
    </source>
</evidence>
<evidence type="ECO:0000313" key="4">
    <source>
        <dbReference type="Proteomes" id="UP000325536"/>
    </source>
</evidence>
<gene>
    <name evidence="3" type="ORF">D0T90_06645</name>
</gene>
<dbReference type="RefSeq" id="WP_123795635.1">
    <property type="nucleotide sequence ID" value="NZ_CP031699.1"/>
</dbReference>
<sequence>MRSKWQGMLAAGAVFVLAACAATTEQEAQNRTAALPVGEWQCDIHGLPDSEMTADVVLHADGTGESVSRLAMQLEPGLVWRFEIQSKSKWRMENGYYFERYAEAPKVRELPAQTQSERLMRKVAEKNESLETLRAETMEALAENDGEEISAQIIRLDKEAFVSSVGDVRLECRRA</sequence>
<dbReference type="KEGG" id="naq:D0T90_06645"/>
<dbReference type="EMBL" id="CP031699">
    <property type="protein sequence ID" value="QEY24204.1"/>
    <property type="molecule type" value="Genomic_DNA"/>
</dbReference>
<keyword evidence="1" id="KW-0175">Coiled coil</keyword>
<organism evidence="3 4">
    <name type="scientific">Neisseria animalis</name>
    <dbReference type="NCBI Taxonomy" id="492"/>
    <lineage>
        <taxon>Bacteria</taxon>
        <taxon>Pseudomonadati</taxon>
        <taxon>Pseudomonadota</taxon>
        <taxon>Betaproteobacteria</taxon>
        <taxon>Neisseriales</taxon>
        <taxon>Neisseriaceae</taxon>
        <taxon>Neisseria</taxon>
    </lineage>
</organism>
<dbReference type="Proteomes" id="UP000325536">
    <property type="component" value="Chromosome"/>
</dbReference>
<feature type="signal peptide" evidence="2">
    <location>
        <begin position="1"/>
        <end position="21"/>
    </location>
</feature>
<feature type="coiled-coil region" evidence="1">
    <location>
        <begin position="116"/>
        <end position="143"/>
    </location>
</feature>
<dbReference type="OrthoDB" id="9886687at2"/>
<dbReference type="PROSITE" id="PS51257">
    <property type="entry name" value="PROKAR_LIPOPROTEIN"/>
    <property type="match status" value="1"/>
</dbReference>
<protein>
    <recommendedName>
        <fullName evidence="5">Lipoprotein</fullName>
    </recommendedName>
</protein>
<accession>A0A5P3MRJ3</accession>
<evidence type="ECO:0008006" key="5">
    <source>
        <dbReference type="Google" id="ProtNLM"/>
    </source>
</evidence>
<keyword evidence="4" id="KW-1185">Reference proteome</keyword>
<feature type="chain" id="PRO_5030983257" description="Lipoprotein" evidence="2">
    <location>
        <begin position="22"/>
        <end position="175"/>
    </location>
</feature>